<dbReference type="OrthoDB" id="7064009at2"/>
<dbReference type="PANTHER" id="PTHR24321">
    <property type="entry name" value="DEHYDROGENASES, SHORT CHAIN"/>
    <property type="match status" value="1"/>
</dbReference>
<dbReference type="PROSITE" id="PS00061">
    <property type="entry name" value="ADH_SHORT"/>
    <property type="match status" value="1"/>
</dbReference>
<dbReference type="PRINTS" id="PR00081">
    <property type="entry name" value="GDHRDH"/>
</dbReference>
<dbReference type="Gene3D" id="3.40.50.720">
    <property type="entry name" value="NAD(P)-binding Rossmann-like Domain"/>
    <property type="match status" value="1"/>
</dbReference>
<keyword evidence="4" id="KW-1185">Reference proteome</keyword>
<comment type="similarity">
    <text evidence="1">Belongs to the short-chain dehydrogenases/reductases (SDR) family.</text>
</comment>
<dbReference type="NCBIfam" id="NF005559">
    <property type="entry name" value="PRK07231.1"/>
    <property type="match status" value="1"/>
</dbReference>
<gene>
    <name evidence="3" type="ORF">PSU4_13560</name>
</gene>
<dbReference type="FunFam" id="3.40.50.720:FF:000084">
    <property type="entry name" value="Short-chain dehydrogenase reductase"/>
    <property type="match status" value="1"/>
</dbReference>
<evidence type="ECO:0000256" key="2">
    <source>
        <dbReference type="ARBA" id="ARBA00023002"/>
    </source>
</evidence>
<dbReference type="InterPro" id="IPR036291">
    <property type="entry name" value="NAD(P)-bd_dom_sf"/>
</dbReference>
<accession>A0A511DC85</accession>
<dbReference type="Pfam" id="PF13561">
    <property type="entry name" value="adh_short_C2"/>
    <property type="match status" value="1"/>
</dbReference>
<dbReference type="AlphaFoldDB" id="A0A511DC85"/>
<dbReference type="Proteomes" id="UP000321685">
    <property type="component" value="Unassembled WGS sequence"/>
</dbReference>
<sequence>MSTEDLPTRTDERSVTDPGAAIITGAGGGIGRAVARQFAQDGFRVALVDRDSAQLDSAAELVRSEVPGSMIVSYVGDVTDGASVESYVSRASADLGAPRVLVNNAGIEGRVRMVHEYSEEEFDQVWAVNARGAWLNLRHVAPVMLRSGGGAIVNIASVAAVKSAVLLAPYVTSKHAVLGLTRAAASDLASGGIRVNAVCPGPVDTRMLEALNAQRSEADGGVAERSRMTSNVLLKRFADPSEIATVVAFLASDAASFITGAAIVADGGLTI</sequence>
<comment type="caution">
    <text evidence="3">The sequence shown here is derived from an EMBL/GenBank/DDBJ whole genome shotgun (WGS) entry which is preliminary data.</text>
</comment>
<evidence type="ECO:0000313" key="4">
    <source>
        <dbReference type="Proteomes" id="UP000321685"/>
    </source>
</evidence>
<dbReference type="PANTHER" id="PTHR24321:SF8">
    <property type="entry name" value="ESTRADIOL 17-BETA-DEHYDROGENASE 8-RELATED"/>
    <property type="match status" value="1"/>
</dbReference>
<name>A0A511DC85_9PSEU</name>
<dbReference type="InterPro" id="IPR002347">
    <property type="entry name" value="SDR_fam"/>
</dbReference>
<dbReference type="PRINTS" id="PR00080">
    <property type="entry name" value="SDRFAMILY"/>
</dbReference>
<organism evidence="3 4">
    <name type="scientific">Pseudonocardia sulfidoxydans NBRC 16205</name>
    <dbReference type="NCBI Taxonomy" id="1223511"/>
    <lineage>
        <taxon>Bacteria</taxon>
        <taxon>Bacillati</taxon>
        <taxon>Actinomycetota</taxon>
        <taxon>Actinomycetes</taxon>
        <taxon>Pseudonocardiales</taxon>
        <taxon>Pseudonocardiaceae</taxon>
        <taxon>Pseudonocardia</taxon>
    </lineage>
</organism>
<dbReference type="InterPro" id="IPR020904">
    <property type="entry name" value="Sc_DH/Rdtase_CS"/>
</dbReference>
<dbReference type="RefSeq" id="WP_147103576.1">
    <property type="nucleotide sequence ID" value="NZ_BJVJ01000008.1"/>
</dbReference>
<dbReference type="GO" id="GO:0016491">
    <property type="term" value="F:oxidoreductase activity"/>
    <property type="evidence" value="ECO:0007669"/>
    <property type="project" value="UniProtKB-KW"/>
</dbReference>
<evidence type="ECO:0000313" key="3">
    <source>
        <dbReference type="EMBL" id="GEL22402.1"/>
    </source>
</evidence>
<dbReference type="SUPFAM" id="SSF51735">
    <property type="entry name" value="NAD(P)-binding Rossmann-fold domains"/>
    <property type="match status" value="1"/>
</dbReference>
<protein>
    <submittedName>
        <fullName evidence="3">Short-chain dehydrogenase</fullName>
    </submittedName>
</protein>
<dbReference type="EMBL" id="BJVJ01000008">
    <property type="protein sequence ID" value="GEL22402.1"/>
    <property type="molecule type" value="Genomic_DNA"/>
</dbReference>
<evidence type="ECO:0000256" key="1">
    <source>
        <dbReference type="ARBA" id="ARBA00006484"/>
    </source>
</evidence>
<proteinExistence type="inferred from homology"/>
<keyword evidence="2" id="KW-0560">Oxidoreductase</keyword>
<reference evidence="3 4" key="1">
    <citation type="submission" date="2019-07" db="EMBL/GenBank/DDBJ databases">
        <title>Whole genome shotgun sequence of Pseudonocardia sulfidoxydans NBRC 16205.</title>
        <authorList>
            <person name="Hosoyama A."/>
            <person name="Uohara A."/>
            <person name="Ohji S."/>
            <person name="Ichikawa N."/>
        </authorList>
    </citation>
    <scope>NUCLEOTIDE SEQUENCE [LARGE SCALE GENOMIC DNA]</scope>
    <source>
        <strain evidence="3 4">NBRC 16205</strain>
    </source>
</reference>
<dbReference type="CDD" id="cd05233">
    <property type="entry name" value="SDR_c"/>
    <property type="match status" value="1"/>
</dbReference>